<name>A0A6D2KFT6_9BRAS</name>
<feature type="compositionally biased region" description="Polar residues" evidence="1">
    <location>
        <begin position="74"/>
        <end position="114"/>
    </location>
</feature>
<proteinExistence type="predicted"/>
<reference evidence="2" key="1">
    <citation type="submission" date="2020-01" db="EMBL/GenBank/DDBJ databases">
        <authorList>
            <person name="Mishra B."/>
        </authorList>
    </citation>
    <scope>NUCLEOTIDE SEQUENCE [LARGE SCALE GENOMIC DNA]</scope>
</reference>
<evidence type="ECO:0000313" key="2">
    <source>
        <dbReference type="EMBL" id="CAA7051970.1"/>
    </source>
</evidence>
<gene>
    <name evidence="2" type="ORF">MERR_LOCUS39205</name>
</gene>
<evidence type="ECO:0000256" key="1">
    <source>
        <dbReference type="SAM" id="MobiDB-lite"/>
    </source>
</evidence>
<dbReference type="EMBL" id="CACVBM020001495">
    <property type="protein sequence ID" value="CAA7051970.1"/>
    <property type="molecule type" value="Genomic_DNA"/>
</dbReference>
<comment type="caution">
    <text evidence="2">The sequence shown here is derived from an EMBL/GenBank/DDBJ whole genome shotgun (WGS) entry which is preliminary data.</text>
</comment>
<feature type="region of interest" description="Disordered" evidence="1">
    <location>
        <begin position="1"/>
        <end position="126"/>
    </location>
</feature>
<protein>
    <submittedName>
        <fullName evidence="2">Uncharacterized protein</fullName>
    </submittedName>
</protein>
<keyword evidence="3" id="KW-1185">Reference proteome</keyword>
<feature type="compositionally biased region" description="Basic residues" evidence="1">
    <location>
        <begin position="35"/>
        <end position="51"/>
    </location>
</feature>
<accession>A0A6D2KFT6</accession>
<dbReference type="AlphaFoldDB" id="A0A6D2KFT6"/>
<evidence type="ECO:0000313" key="3">
    <source>
        <dbReference type="Proteomes" id="UP000467841"/>
    </source>
</evidence>
<feature type="compositionally biased region" description="Basic and acidic residues" evidence="1">
    <location>
        <begin position="62"/>
        <end position="73"/>
    </location>
</feature>
<dbReference type="Proteomes" id="UP000467841">
    <property type="component" value="Unassembled WGS sequence"/>
</dbReference>
<organism evidence="2 3">
    <name type="scientific">Microthlaspi erraticum</name>
    <dbReference type="NCBI Taxonomy" id="1685480"/>
    <lineage>
        <taxon>Eukaryota</taxon>
        <taxon>Viridiplantae</taxon>
        <taxon>Streptophyta</taxon>
        <taxon>Embryophyta</taxon>
        <taxon>Tracheophyta</taxon>
        <taxon>Spermatophyta</taxon>
        <taxon>Magnoliopsida</taxon>
        <taxon>eudicotyledons</taxon>
        <taxon>Gunneridae</taxon>
        <taxon>Pentapetalae</taxon>
        <taxon>rosids</taxon>
        <taxon>malvids</taxon>
        <taxon>Brassicales</taxon>
        <taxon>Brassicaceae</taxon>
        <taxon>Coluteocarpeae</taxon>
        <taxon>Microthlaspi</taxon>
    </lineage>
</organism>
<sequence length="146" mass="16293">MGKGKRGTTLHCPPAEKRRLVPSPSPNHLLLNRSLRLRPSRTRHPHASPHHHPPELFTTRSEPTEPAKRDTSRNSDLLTPNSHRAILPSSSRDSPMESLVTTSLSHPSFRSVSPTGYPRPSPPEKKLDLIFTSLSHQSANEELKSK</sequence>